<feature type="non-terminal residue" evidence="1">
    <location>
        <position position="1"/>
    </location>
</feature>
<sequence length="24" mass="2781">VMRKLLVTANALVKADRIWVEKRA</sequence>
<dbReference type="Proteomes" id="UP001549204">
    <property type="component" value="Unassembled WGS sequence"/>
</dbReference>
<reference evidence="1 3" key="1">
    <citation type="submission" date="2024-06" db="EMBL/GenBank/DDBJ databases">
        <title>Genomic Encyclopedia of Type Strains, Phase IV (KMG-IV): sequencing the most valuable type-strain genomes for metagenomic binning, comparative biology and taxonomic classification.</title>
        <authorList>
            <person name="Goeker M."/>
        </authorList>
    </citation>
    <scope>NUCLEOTIDE SEQUENCE [LARGE SCALE GENOMIC DNA]</scope>
    <source>
        <strain evidence="1 3">DSM 100022</strain>
    </source>
</reference>
<protein>
    <recommendedName>
        <fullName evidence="4">IS110 family transposase</fullName>
    </recommendedName>
</protein>
<evidence type="ECO:0000313" key="3">
    <source>
        <dbReference type="Proteomes" id="UP001549204"/>
    </source>
</evidence>
<evidence type="ECO:0000313" key="1">
    <source>
        <dbReference type="EMBL" id="MET3583872.1"/>
    </source>
</evidence>
<keyword evidence="3" id="KW-1185">Reference proteome</keyword>
<gene>
    <name evidence="1" type="ORF">ABID19_006938</name>
    <name evidence="2" type="ORF">ABID19_006947</name>
</gene>
<proteinExistence type="predicted"/>
<name>A0ABV2H009_9HYPH</name>
<dbReference type="EMBL" id="JBEPMC010000030">
    <property type="protein sequence ID" value="MET3583872.1"/>
    <property type="molecule type" value="Genomic_DNA"/>
</dbReference>
<comment type="caution">
    <text evidence="1">The sequence shown here is derived from an EMBL/GenBank/DDBJ whole genome shotgun (WGS) entry which is preliminary data.</text>
</comment>
<evidence type="ECO:0000313" key="2">
    <source>
        <dbReference type="EMBL" id="MET3583881.1"/>
    </source>
</evidence>
<organism evidence="1 3">
    <name type="scientific">Mesorhizobium robiniae</name>
    <dbReference type="NCBI Taxonomy" id="559315"/>
    <lineage>
        <taxon>Bacteria</taxon>
        <taxon>Pseudomonadati</taxon>
        <taxon>Pseudomonadota</taxon>
        <taxon>Alphaproteobacteria</taxon>
        <taxon>Hyphomicrobiales</taxon>
        <taxon>Phyllobacteriaceae</taxon>
        <taxon>Mesorhizobium</taxon>
    </lineage>
</organism>
<evidence type="ECO:0008006" key="4">
    <source>
        <dbReference type="Google" id="ProtNLM"/>
    </source>
</evidence>
<accession>A0ABV2H009</accession>
<dbReference type="EMBL" id="JBEPMC010000031">
    <property type="protein sequence ID" value="MET3583881.1"/>
    <property type="molecule type" value="Genomic_DNA"/>
</dbReference>